<organism evidence="2 3">
    <name type="scientific">Brassicogethes aeneus</name>
    <name type="common">Rape pollen beetle</name>
    <name type="synonym">Meligethes aeneus</name>
    <dbReference type="NCBI Taxonomy" id="1431903"/>
    <lineage>
        <taxon>Eukaryota</taxon>
        <taxon>Metazoa</taxon>
        <taxon>Ecdysozoa</taxon>
        <taxon>Arthropoda</taxon>
        <taxon>Hexapoda</taxon>
        <taxon>Insecta</taxon>
        <taxon>Pterygota</taxon>
        <taxon>Neoptera</taxon>
        <taxon>Endopterygota</taxon>
        <taxon>Coleoptera</taxon>
        <taxon>Polyphaga</taxon>
        <taxon>Cucujiformia</taxon>
        <taxon>Nitidulidae</taxon>
        <taxon>Meligethinae</taxon>
        <taxon>Brassicogethes</taxon>
    </lineage>
</organism>
<accession>A0A9P0B763</accession>
<dbReference type="Proteomes" id="UP001154078">
    <property type="component" value="Chromosome 5"/>
</dbReference>
<dbReference type="Gene3D" id="3.60.10.10">
    <property type="entry name" value="Endonuclease/exonuclease/phosphatase"/>
    <property type="match status" value="1"/>
</dbReference>
<protein>
    <recommendedName>
        <fullName evidence="4">Endonuclease/exonuclease/phosphatase domain-containing protein</fullName>
    </recommendedName>
</protein>
<evidence type="ECO:0000256" key="1">
    <source>
        <dbReference type="SAM" id="MobiDB-lite"/>
    </source>
</evidence>
<evidence type="ECO:0000313" key="2">
    <source>
        <dbReference type="EMBL" id="CAH0556526.1"/>
    </source>
</evidence>
<dbReference type="AlphaFoldDB" id="A0A9P0B763"/>
<proteinExistence type="predicted"/>
<name>A0A9P0B763_BRAAE</name>
<reference evidence="2" key="1">
    <citation type="submission" date="2021-12" db="EMBL/GenBank/DDBJ databases">
        <authorList>
            <person name="King R."/>
        </authorList>
    </citation>
    <scope>NUCLEOTIDE SEQUENCE</scope>
</reference>
<feature type="region of interest" description="Disordered" evidence="1">
    <location>
        <begin position="142"/>
        <end position="233"/>
    </location>
</feature>
<feature type="compositionally biased region" description="Polar residues" evidence="1">
    <location>
        <begin position="207"/>
        <end position="233"/>
    </location>
</feature>
<keyword evidence="3" id="KW-1185">Reference proteome</keyword>
<dbReference type="InterPro" id="IPR036691">
    <property type="entry name" value="Endo/exonu/phosph_ase_sf"/>
</dbReference>
<gene>
    <name evidence="2" type="ORF">MELIAE_LOCUS7448</name>
</gene>
<feature type="compositionally biased region" description="Low complexity" evidence="1">
    <location>
        <begin position="176"/>
        <end position="186"/>
    </location>
</feature>
<sequence>MEAKNQNIGKYNHLALARDIYNLKIDNVKKITAQGKKEVSCKGVALRIDLNIPITEISIAISSPIKILEMKRLNKKIINKDETGKTTINYVPSETLLIMFEGTNLPISINIFGLPIKINPYILSVTQCFKCLLYGNTQKNCKDKENPNNQITPLQYYPHQQRKKRGNSTNDSSFHSCIISPNNRSPPISPILTILSKPSSPRVGHPNTPSSDQLSSPNSDQLSSPNNDQPRSQNINNFYEFEKIYNSQNTLTQQSTNISSLNSNKHNLINLVRDNEPDIIILNETWLKPNFKFSFTGFHTIRSDRTDGQKSSCDQRPLQYQLNSSWMRIPDCGFSDHYPTFISIFFNNSKIIQNETIARRKFRKTDWHRFSKELECEISSIPEKTIRKFSNNHSNFKSRLPSNEIAPKILEKLNKIDINPNHQLVTNDIQAPPITVEEIKFSIKYKKDSATGMDEISYSILNNLPKKWTSGGIT</sequence>
<dbReference type="OrthoDB" id="6782130at2759"/>
<evidence type="ECO:0000313" key="3">
    <source>
        <dbReference type="Proteomes" id="UP001154078"/>
    </source>
</evidence>
<dbReference type="SUPFAM" id="SSF56219">
    <property type="entry name" value="DNase I-like"/>
    <property type="match status" value="1"/>
</dbReference>
<dbReference type="EMBL" id="OV121136">
    <property type="protein sequence ID" value="CAH0556526.1"/>
    <property type="molecule type" value="Genomic_DNA"/>
</dbReference>
<evidence type="ECO:0008006" key="4">
    <source>
        <dbReference type="Google" id="ProtNLM"/>
    </source>
</evidence>